<name>A0A654KJJ6_TAYEM</name>
<dbReference type="EMBL" id="CP002456">
    <property type="protein sequence ID" value="ADU92066.1"/>
    <property type="molecule type" value="Genomic_DNA"/>
</dbReference>
<evidence type="ECO:0000313" key="10">
    <source>
        <dbReference type="Proteomes" id="UP000007472"/>
    </source>
</evidence>
<feature type="binding site" description="covalent" evidence="7">
    <location>
        <position position="140"/>
    </location>
    <ligand>
        <name>heme c</name>
        <dbReference type="ChEBI" id="CHEBI:61717"/>
    </ligand>
</feature>
<feature type="signal peptide" evidence="8">
    <location>
        <begin position="1"/>
        <end position="21"/>
    </location>
</feature>
<keyword evidence="4" id="KW-0249">Electron transport</keyword>
<dbReference type="Gene3D" id="1.20.120.10">
    <property type="entry name" value="Cytochrome c/b562"/>
    <property type="match status" value="1"/>
</dbReference>
<evidence type="ECO:0000256" key="8">
    <source>
        <dbReference type="SAM" id="SignalP"/>
    </source>
</evidence>
<evidence type="ECO:0000313" key="9">
    <source>
        <dbReference type="EMBL" id="ADU92066.1"/>
    </source>
</evidence>
<proteinExistence type="predicted"/>
<dbReference type="InterPro" id="IPR012127">
    <property type="entry name" value="Cyt_c_prime"/>
</dbReference>
<keyword evidence="5 6" id="KW-0408">Iron</keyword>
<reference evidence="9 10" key="1">
    <citation type="journal article" date="2011" name="J. Bacteriol.">
        <title>Genome sequence of Taylorella equigenitalis MCE9, the causative agent of contagious equine metritis.</title>
        <authorList>
            <person name="Hebert L."/>
            <person name="Moumen B."/>
            <person name="Duquesne F."/>
            <person name="Breuil M.F."/>
            <person name="Laugier C."/>
            <person name="Batto J.M."/>
            <person name="Renault P."/>
            <person name="Petry S."/>
        </authorList>
    </citation>
    <scope>NUCLEOTIDE SEQUENCE [LARGE SCALE GENOMIC DNA]</scope>
    <source>
        <strain evidence="9 10">MCE9</strain>
    </source>
</reference>
<evidence type="ECO:0000256" key="2">
    <source>
        <dbReference type="ARBA" id="ARBA00022617"/>
    </source>
</evidence>
<comment type="PTM">
    <text evidence="7">Binds 1 heme group per subunit.</text>
</comment>
<protein>
    <submittedName>
        <fullName evidence="9">Cytochrome c, class II</fullName>
    </submittedName>
</protein>
<dbReference type="Pfam" id="PF01322">
    <property type="entry name" value="Cytochrom_C_2"/>
    <property type="match status" value="1"/>
</dbReference>
<accession>A0A654KJJ6</accession>
<keyword evidence="2 7" id="KW-0349">Heme</keyword>
<evidence type="ECO:0000256" key="3">
    <source>
        <dbReference type="ARBA" id="ARBA00022723"/>
    </source>
</evidence>
<dbReference type="GO" id="GO:0005506">
    <property type="term" value="F:iron ion binding"/>
    <property type="evidence" value="ECO:0007669"/>
    <property type="project" value="InterPro"/>
</dbReference>
<dbReference type="Proteomes" id="UP000007472">
    <property type="component" value="Chromosome"/>
</dbReference>
<evidence type="ECO:0000256" key="6">
    <source>
        <dbReference type="PIRSR" id="PIRSR000027-1"/>
    </source>
</evidence>
<gene>
    <name evidence="9" type="ordered locus">TEQUI_1142</name>
</gene>
<feature type="binding site" description="axial binding residue" evidence="6">
    <location>
        <position position="141"/>
    </location>
    <ligand>
        <name>heme c</name>
        <dbReference type="ChEBI" id="CHEBI:61717"/>
    </ligand>
    <ligandPart>
        <name>Fe</name>
        <dbReference type="ChEBI" id="CHEBI:18248"/>
    </ligandPart>
</feature>
<keyword evidence="8" id="KW-0732">Signal</keyword>
<evidence type="ECO:0000256" key="1">
    <source>
        <dbReference type="ARBA" id="ARBA00022448"/>
    </source>
</evidence>
<dbReference type="SUPFAM" id="SSF47175">
    <property type="entry name" value="Cytochromes"/>
    <property type="match status" value="1"/>
</dbReference>
<dbReference type="PIRSF" id="PIRSF000027">
    <property type="entry name" value="Cytc_c_prime"/>
    <property type="match status" value="1"/>
</dbReference>
<dbReference type="KEGG" id="teq:TEQUI_1142"/>
<organism evidence="9 10">
    <name type="scientific">Taylorella equigenitalis (strain MCE9)</name>
    <dbReference type="NCBI Taxonomy" id="937774"/>
    <lineage>
        <taxon>Bacteria</taxon>
        <taxon>Pseudomonadati</taxon>
        <taxon>Pseudomonadota</taxon>
        <taxon>Betaproteobacteria</taxon>
        <taxon>Burkholderiales</taxon>
        <taxon>Alcaligenaceae</taxon>
        <taxon>Taylorella</taxon>
    </lineage>
</organism>
<dbReference type="GO" id="GO:0042597">
    <property type="term" value="C:periplasmic space"/>
    <property type="evidence" value="ECO:0007669"/>
    <property type="project" value="InterPro"/>
</dbReference>
<sequence>MKLLKTIFVATCMISAVAVQAHDKAEPTPAEKAVKYRQSAKTVMATHFGILGGLLKAEKFDEEAAEKQAEIIAVVARLPWSHFGPGTEGGNAKPEVWTNVAKFEENRDLLLKSVDDLEDAEELEEFKKAFAGMGDACKKCHTEFRVKK</sequence>
<dbReference type="GO" id="GO:0009055">
    <property type="term" value="F:electron transfer activity"/>
    <property type="evidence" value="ECO:0007669"/>
    <property type="project" value="InterPro"/>
</dbReference>
<evidence type="ECO:0000256" key="5">
    <source>
        <dbReference type="ARBA" id="ARBA00023004"/>
    </source>
</evidence>
<dbReference type="PROSITE" id="PS51009">
    <property type="entry name" value="CYTCII"/>
    <property type="match status" value="1"/>
</dbReference>
<dbReference type="AlphaFoldDB" id="A0A654KJJ6"/>
<dbReference type="GO" id="GO:0022900">
    <property type="term" value="P:electron transport chain"/>
    <property type="evidence" value="ECO:0007669"/>
    <property type="project" value="InterPro"/>
</dbReference>
<dbReference type="InterPro" id="IPR002321">
    <property type="entry name" value="Cyt_c_II"/>
</dbReference>
<evidence type="ECO:0000256" key="7">
    <source>
        <dbReference type="PIRSR" id="PIRSR000027-2"/>
    </source>
</evidence>
<dbReference type="InterPro" id="IPR010980">
    <property type="entry name" value="Cyt_c/b562"/>
</dbReference>
<keyword evidence="3 6" id="KW-0479">Metal-binding</keyword>
<dbReference type="GO" id="GO:0020037">
    <property type="term" value="F:heme binding"/>
    <property type="evidence" value="ECO:0007669"/>
    <property type="project" value="InterPro"/>
</dbReference>
<keyword evidence="1" id="KW-0813">Transport</keyword>
<feature type="binding site" description="covalent" evidence="7">
    <location>
        <position position="137"/>
    </location>
    <ligand>
        <name>heme c</name>
        <dbReference type="ChEBI" id="CHEBI:61717"/>
    </ligand>
</feature>
<feature type="chain" id="PRO_5024876791" evidence="8">
    <location>
        <begin position="22"/>
        <end position="148"/>
    </location>
</feature>
<evidence type="ECO:0000256" key="4">
    <source>
        <dbReference type="ARBA" id="ARBA00022982"/>
    </source>
</evidence>